<reference evidence="1" key="1">
    <citation type="submission" date="2021-12" db="EMBL/GenBank/DDBJ databases">
        <authorList>
            <person name="Khadka S."/>
            <person name="Uribe D.A."/>
            <person name="Klipsch I.N."/>
            <person name="Rene S.R."/>
            <person name="Jimenez M.L."/>
            <person name="Saini B.K."/>
            <person name="Zugasti M."/>
            <person name="Bullon R.M."/>
            <person name="Sharp C.D."/>
            <person name="Kapinga K.O."/>
            <person name="Warner C.P."/>
            <person name="Sarinana J."/>
            <person name="Jimenez A."/>
            <person name="Layton S.R."/>
            <person name="Nayek S."/>
            <person name="Hughes L.E."/>
            <person name="Garlena R.A."/>
            <person name="Russell D.A."/>
            <person name="Jacobs-Sera D."/>
            <person name="Hatfull G.F."/>
        </authorList>
    </citation>
    <scope>NUCLEOTIDE SEQUENCE</scope>
</reference>
<evidence type="ECO:0000313" key="2">
    <source>
        <dbReference type="Proteomes" id="UP001202581"/>
    </source>
</evidence>
<gene>
    <name evidence="1" type="primary">79</name>
    <name evidence="1" type="ORF">SEA_TOMAS_79</name>
</gene>
<dbReference type="RefSeq" id="YP_010651206.1">
    <property type="nucleotide sequence ID" value="NC_070781.1"/>
</dbReference>
<dbReference type="Proteomes" id="UP001202581">
    <property type="component" value="Segment"/>
</dbReference>
<evidence type="ECO:0000313" key="1">
    <source>
        <dbReference type="EMBL" id="UMO76268.1"/>
    </source>
</evidence>
<sequence length="116" mass="13608">MNQRQQAHALISKYKKLYKEKYGVESNINSYSAQWGLIAALGDLKYATLQEVMDYYFTCDNNGHTIDNFLHKYTDLNRMRLAIIEDAIKRKKIMEETAERVKRMEERDGQHSGEAN</sequence>
<organism evidence="1 2">
    <name type="scientific">Streptomyces phage Tomas</name>
    <dbReference type="NCBI Taxonomy" id="2914443"/>
    <lineage>
        <taxon>Viruses</taxon>
        <taxon>Duplodnaviria</taxon>
        <taxon>Heunggongvirae</taxon>
        <taxon>Uroviricota</taxon>
        <taxon>Caudoviricetes</taxon>
        <taxon>Stanwilliamsviridae</taxon>
        <taxon>Boydwoodruffvirinae</taxon>
        <taxon>Tomasvirus</taxon>
        <taxon>Tomasvirus tomas</taxon>
    </lineage>
</organism>
<protein>
    <submittedName>
        <fullName evidence="1">Uncharacterized protein</fullName>
    </submittedName>
</protein>
<dbReference type="EMBL" id="OL829978">
    <property type="protein sequence ID" value="UMO76268.1"/>
    <property type="molecule type" value="Genomic_DNA"/>
</dbReference>
<keyword evidence="2" id="KW-1185">Reference proteome</keyword>
<accession>A0AA49BRV6</accession>
<dbReference type="GeneID" id="77926798"/>
<dbReference type="KEGG" id="vg:77926798"/>
<proteinExistence type="predicted"/>
<name>A0AA49BRV6_9CAUD</name>